<keyword evidence="4" id="KW-1185">Reference proteome</keyword>
<dbReference type="InterPro" id="IPR036259">
    <property type="entry name" value="MFS_trans_sf"/>
</dbReference>
<reference evidence="3" key="1">
    <citation type="submission" date="2025-08" db="UniProtKB">
        <authorList>
            <consortium name="Ensembl"/>
        </authorList>
    </citation>
    <scope>IDENTIFICATION</scope>
</reference>
<dbReference type="SUPFAM" id="SSF103473">
    <property type="entry name" value="MFS general substrate transporter"/>
    <property type="match status" value="1"/>
</dbReference>
<feature type="transmembrane region" description="Helical" evidence="2">
    <location>
        <begin position="288"/>
        <end position="309"/>
    </location>
</feature>
<evidence type="ECO:0000256" key="1">
    <source>
        <dbReference type="ARBA" id="ARBA00004141"/>
    </source>
</evidence>
<sequence>MPDRQNRLGMRQALTFITGLVECLCFAGILFGWASLVFVLKKESYFKDLCVNSTGINGSQVLDCSGQDEQLSLVFTIASFMNNFLTVASGFIFDHFGTTVARLLGIEDAHLFAFFPSALSVLLFPALSFIAVGGIMLLITNMQVGNLFGTRRSTIITLYNGAFDSSSALFIIIKLLYESGISLRACFLFLSICSVIHVLRTFFLFPRTIIPYPLPDDYTYGYEQEGLVTLFFMYMQNEKTLRECVLSRLFIWHVIWLSVIQLRHYLFIGALNPMLQKLTHGEPSLVSQYINAFAFTQLCGVLCAPWNGLIMDRNKRKPLPEGMSEQEADLNSSVLSLFLTSLMALVFSICAAAPLLQLQYFTFIIQVLNRSFLYGGNAAFLSVAFPSCHFGKLYGLIMAISAVFSLLQYACLALVKSVLHGDPLYVNIAVTLVILLAFVHPLSVFLHCRNLASQRAKSQLQ</sequence>
<feature type="transmembrane region" description="Helical" evidence="2">
    <location>
        <begin position="182"/>
        <end position="205"/>
    </location>
</feature>
<accession>A0A3Q2XSX0</accession>
<dbReference type="GO" id="GO:0016020">
    <property type="term" value="C:membrane"/>
    <property type="evidence" value="ECO:0007669"/>
    <property type="project" value="UniProtKB-SubCell"/>
</dbReference>
<dbReference type="InterPro" id="IPR027197">
    <property type="entry name" value="SLC43A3"/>
</dbReference>
<organism evidence="3 4">
    <name type="scientific">Hippocampus comes</name>
    <name type="common">Tiger tail seahorse</name>
    <dbReference type="NCBI Taxonomy" id="109280"/>
    <lineage>
        <taxon>Eukaryota</taxon>
        <taxon>Metazoa</taxon>
        <taxon>Chordata</taxon>
        <taxon>Craniata</taxon>
        <taxon>Vertebrata</taxon>
        <taxon>Euteleostomi</taxon>
        <taxon>Actinopterygii</taxon>
        <taxon>Neopterygii</taxon>
        <taxon>Teleostei</taxon>
        <taxon>Neoteleostei</taxon>
        <taxon>Acanthomorphata</taxon>
        <taxon>Syngnathiaria</taxon>
        <taxon>Syngnathiformes</taxon>
        <taxon>Syngnathoidei</taxon>
        <taxon>Syngnathidae</taxon>
        <taxon>Hippocampus</taxon>
    </lineage>
</organism>
<feature type="transmembrane region" description="Helical" evidence="2">
    <location>
        <begin position="249"/>
        <end position="268"/>
    </location>
</feature>
<feature type="transmembrane region" description="Helical" evidence="2">
    <location>
        <begin position="393"/>
        <end position="418"/>
    </location>
</feature>
<feature type="transmembrane region" description="Helical" evidence="2">
    <location>
        <begin position="12"/>
        <end position="39"/>
    </location>
</feature>
<proteinExistence type="predicted"/>
<dbReference type="Proteomes" id="UP000264820">
    <property type="component" value="Unplaced"/>
</dbReference>
<protein>
    <submittedName>
        <fullName evidence="3">Solute carrier family 43 member 3b</fullName>
    </submittedName>
</protein>
<dbReference type="GeneTree" id="ENSGT00940000157622"/>
<dbReference type="PANTHER" id="PTHR20765">
    <property type="entry name" value="SOLUTE CARRIER FAMILY 43 MEMBER 3-RELATED"/>
    <property type="match status" value="1"/>
</dbReference>
<evidence type="ECO:0000313" key="4">
    <source>
        <dbReference type="Proteomes" id="UP000264820"/>
    </source>
</evidence>
<keyword evidence="2" id="KW-0472">Membrane</keyword>
<dbReference type="PANTHER" id="PTHR20765:SF1">
    <property type="entry name" value="EQUILIBRATIVE NUCLEOBASE TRANSPORTER 1"/>
    <property type="match status" value="1"/>
</dbReference>
<feature type="transmembrane region" description="Helical" evidence="2">
    <location>
        <begin position="71"/>
        <end position="93"/>
    </location>
</feature>
<evidence type="ECO:0000256" key="2">
    <source>
        <dbReference type="SAM" id="Phobius"/>
    </source>
</evidence>
<keyword evidence="2" id="KW-0812">Transmembrane</keyword>
<feature type="transmembrane region" description="Helical" evidence="2">
    <location>
        <begin position="330"/>
        <end position="354"/>
    </location>
</feature>
<reference evidence="3" key="2">
    <citation type="submission" date="2025-09" db="UniProtKB">
        <authorList>
            <consortium name="Ensembl"/>
        </authorList>
    </citation>
    <scope>IDENTIFICATION</scope>
</reference>
<dbReference type="Ensembl" id="ENSHCOT00000001040.1">
    <property type="protein sequence ID" value="ENSHCOP00000008003.1"/>
    <property type="gene ID" value="ENSHCOG00000010197.1"/>
</dbReference>
<feature type="transmembrane region" description="Helical" evidence="2">
    <location>
        <begin position="158"/>
        <end position="176"/>
    </location>
</feature>
<evidence type="ECO:0000313" key="3">
    <source>
        <dbReference type="Ensembl" id="ENSHCOP00000008003.1"/>
    </source>
</evidence>
<feature type="transmembrane region" description="Helical" evidence="2">
    <location>
        <begin position="360"/>
        <end position="381"/>
    </location>
</feature>
<keyword evidence="2" id="KW-1133">Transmembrane helix</keyword>
<dbReference type="Gene3D" id="1.20.1250.20">
    <property type="entry name" value="MFS general substrate transporter like domains"/>
    <property type="match status" value="1"/>
</dbReference>
<name>A0A3Q2XSX0_HIPCM</name>
<dbReference type="AlphaFoldDB" id="A0A3Q2XSX0"/>
<feature type="transmembrane region" description="Helical" evidence="2">
    <location>
        <begin position="113"/>
        <end position="138"/>
    </location>
</feature>
<feature type="transmembrane region" description="Helical" evidence="2">
    <location>
        <begin position="424"/>
        <end position="448"/>
    </location>
</feature>
<comment type="subcellular location">
    <subcellularLocation>
        <location evidence="1">Membrane</location>
        <topology evidence="1">Multi-pass membrane protein</topology>
    </subcellularLocation>
</comment>